<keyword evidence="1" id="KW-0472">Membrane</keyword>
<protein>
    <submittedName>
        <fullName evidence="2">Uncharacterized protein</fullName>
    </submittedName>
</protein>
<accession>A0A2H1EH90</accession>
<feature type="transmembrane region" description="Helical" evidence="1">
    <location>
        <begin position="283"/>
        <end position="303"/>
    </location>
</feature>
<dbReference type="Proteomes" id="UP000232412">
    <property type="component" value="Unassembled WGS sequence"/>
</dbReference>
<dbReference type="AlphaFoldDB" id="A0A2H1EH90"/>
<name>A0A2H1EH90_9ARCH</name>
<organism evidence="2 3">
    <name type="scientific">Nitrosotalea sinensis</name>
    <dbReference type="NCBI Taxonomy" id="1499975"/>
    <lineage>
        <taxon>Archaea</taxon>
        <taxon>Nitrososphaerota</taxon>
        <taxon>Nitrososphaeria</taxon>
        <taxon>Nitrosotaleales</taxon>
        <taxon>Nitrosotaleaceae</taxon>
        <taxon>Nitrosotalea</taxon>
    </lineage>
</organism>
<keyword evidence="1" id="KW-0812">Transmembrane</keyword>
<dbReference type="OrthoDB" id="11292at2157"/>
<proteinExistence type="predicted"/>
<evidence type="ECO:0000313" key="2">
    <source>
        <dbReference type="EMBL" id="SHO45894.1"/>
    </source>
</evidence>
<evidence type="ECO:0000313" key="3">
    <source>
        <dbReference type="Proteomes" id="UP000232412"/>
    </source>
</evidence>
<sequence>MNNKLIAVLLSAIIASGLIYTHPAFAHNFGGDESASWLAKVSEIKTEVGLVSKHVGDKQAIGYYADALGEYWNSNDTKEMGERNVLLAKQIPTLINSTISAAQSNNATGTQDDVTMLGNYLDESVSARVDPSKLDNSTVQALAVVFVLKESLEKYGDALNSTVDLNDMSQMNMNDNMSGTSGGSMSGMSGSMSMPATIVDQNAYENSVGLATTAQQMFGDVASKNSSVAGNDKITTGFTKLVQDLNNKSDVNTIMKDVHVGIHPTLIASYNIQEASTSAVPEFPLPAVLIIISIAGVVLVTRFKSQVRF</sequence>
<dbReference type="RefSeq" id="WP_101009835.1">
    <property type="nucleotide sequence ID" value="NZ_FRFC01000003.1"/>
</dbReference>
<dbReference type="EMBL" id="FRFC01000003">
    <property type="protein sequence ID" value="SHO45894.1"/>
    <property type="molecule type" value="Genomic_DNA"/>
</dbReference>
<gene>
    <name evidence="2" type="ORF">NSIN_20814</name>
</gene>
<evidence type="ECO:0000256" key="1">
    <source>
        <dbReference type="SAM" id="Phobius"/>
    </source>
</evidence>
<reference evidence="3" key="1">
    <citation type="submission" date="2016-12" db="EMBL/GenBank/DDBJ databases">
        <authorList>
            <person name="Herbold C."/>
        </authorList>
    </citation>
    <scope>NUCLEOTIDE SEQUENCE [LARGE SCALE GENOMIC DNA]</scope>
</reference>
<keyword evidence="3" id="KW-1185">Reference proteome</keyword>
<keyword evidence="1" id="KW-1133">Transmembrane helix</keyword>